<proteinExistence type="predicted"/>
<dbReference type="OrthoDB" id="2587356at2759"/>
<feature type="transmembrane region" description="Helical" evidence="1">
    <location>
        <begin position="59"/>
        <end position="92"/>
    </location>
</feature>
<protein>
    <submittedName>
        <fullName evidence="2">Uncharacterized protein</fullName>
    </submittedName>
</protein>
<accession>A0A9P4IHI3</accession>
<reference evidence="2" key="1">
    <citation type="journal article" date="2020" name="Stud. Mycol.">
        <title>101 Dothideomycetes genomes: a test case for predicting lifestyles and emergence of pathogens.</title>
        <authorList>
            <person name="Haridas S."/>
            <person name="Albert R."/>
            <person name="Binder M."/>
            <person name="Bloem J."/>
            <person name="Labutti K."/>
            <person name="Salamov A."/>
            <person name="Andreopoulos B."/>
            <person name="Baker S."/>
            <person name="Barry K."/>
            <person name="Bills G."/>
            <person name="Bluhm B."/>
            <person name="Cannon C."/>
            <person name="Castanera R."/>
            <person name="Culley D."/>
            <person name="Daum C."/>
            <person name="Ezra D."/>
            <person name="Gonzalez J."/>
            <person name="Henrissat B."/>
            <person name="Kuo A."/>
            <person name="Liang C."/>
            <person name="Lipzen A."/>
            <person name="Lutzoni F."/>
            <person name="Magnuson J."/>
            <person name="Mondo S."/>
            <person name="Nolan M."/>
            <person name="Ohm R."/>
            <person name="Pangilinan J."/>
            <person name="Park H.-J."/>
            <person name="Ramirez L."/>
            <person name="Alfaro M."/>
            <person name="Sun H."/>
            <person name="Tritt A."/>
            <person name="Yoshinaga Y."/>
            <person name="Zwiers L.-H."/>
            <person name="Turgeon B."/>
            <person name="Goodwin S."/>
            <person name="Spatafora J."/>
            <person name="Crous P."/>
            <person name="Grigoriev I."/>
        </authorList>
    </citation>
    <scope>NUCLEOTIDE SEQUENCE</scope>
    <source>
        <strain evidence="2">CBS 133067</strain>
    </source>
</reference>
<keyword evidence="1" id="KW-1133">Transmembrane helix</keyword>
<keyword evidence="1" id="KW-0472">Membrane</keyword>
<dbReference type="AlphaFoldDB" id="A0A9P4IHI3"/>
<evidence type="ECO:0000313" key="2">
    <source>
        <dbReference type="EMBL" id="KAF2101144.1"/>
    </source>
</evidence>
<evidence type="ECO:0000313" key="3">
    <source>
        <dbReference type="Proteomes" id="UP000799772"/>
    </source>
</evidence>
<name>A0A9P4IHI3_9PEZI</name>
<sequence>MTAQNTLDSIEDAIQHERARRSTTRAVGEELFDPHIYDDQEDPHRAAHEDVDVDVKVSISTWITILFINFTFQSSLISTLLTVFPIIVLITLELQGSTLSSNWMASADLCPGAWLLQLRAS</sequence>
<comment type="caution">
    <text evidence="2">The sequence shown here is derived from an EMBL/GenBank/DDBJ whole genome shotgun (WGS) entry which is preliminary data.</text>
</comment>
<keyword evidence="1" id="KW-0812">Transmembrane</keyword>
<evidence type="ECO:0000256" key="1">
    <source>
        <dbReference type="SAM" id="Phobius"/>
    </source>
</evidence>
<gene>
    <name evidence="2" type="ORF">NA57DRAFT_74730</name>
</gene>
<dbReference type="EMBL" id="ML978124">
    <property type="protein sequence ID" value="KAF2101144.1"/>
    <property type="molecule type" value="Genomic_DNA"/>
</dbReference>
<organism evidence="2 3">
    <name type="scientific">Rhizodiscina lignyota</name>
    <dbReference type="NCBI Taxonomy" id="1504668"/>
    <lineage>
        <taxon>Eukaryota</taxon>
        <taxon>Fungi</taxon>
        <taxon>Dikarya</taxon>
        <taxon>Ascomycota</taxon>
        <taxon>Pezizomycotina</taxon>
        <taxon>Dothideomycetes</taxon>
        <taxon>Pleosporomycetidae</taxon>
        <taxon>Aulographales</taxon>
        <taxon>Rhizodiscinaceae</taxon>
        <taxon>Rhizodiscina</taxon>
    </lineage>
</organism>
<keyword evidence="3" id="KW-1185">Reference proteome</keyword>
<dbReference type="Proteomes" id="UP000799772">
    <property type="component" value="Unassembled WGS sequence"/>
</dbReference>